<dbReference type="Pfam" id="PF01619">
    <property type="entry name" value="Pro_dh"/>
    <property type="match status" value="1"/>
</dbReference>
<evidence type="ECO:0000256" key="1">
    <source>
        <dbReference type="ARBA" id="ARBA00023002"/>
    </source>
</evidence>
<keyword evidence="1 3" id="KW-0560">Oxidoreductase</keyword>
<sequence length="145" mass="16506">MIRLVKGAYWDSEIKWAQVDGLNGYPTYTRKVHTDISYLACARKLLSAQDAVFPQFATHNAYTLGAIYQMGKGKDFEHQCLHGMGETLYDQVVGPQNLGRRVRVYAPVGTHETLLAYLVRRLLETARTRLSSTKSLMKHQHRPPD</sequence>
<dbReference type="InterPro" id="IPR029041">
    <property type="entry name" value="FAD-linked_oxidoreductase-like"/>
</dbReference>
<dbReference type="PANTHER" id="PTHR13914:SF0">
    <property type="entry name" value="PROLINE DEHYDROGENASE 1, MITOCHONDRIAL"/>
    <property type="match status" value="1"/>
</dbReference>
<feature type="domain" description="Proline dehydrogenase" evidence="2">
    <location>
        <begin position="1"/>
        <end position="125"/>
    </location>
</feature>
<dbReference type="InterPro" id="IPR002872">
    <property type="entry name" value="Proline_DH_dom"/>
</dbReference>
<dbReference type="InterPro" id="IPR015659">
    <property type="entry name" value="Proline_oxidase"/>
</dbReference>
<dbReference type="EC" id="1.2.1.88" evidence="3"/>
<dbReference type="GO" id="GO:0003842">
    <property type="term" value="F:L-glutamate gamma-semialdehyde dehydrogenase activity"/>
    <property type="evidence" value="ECO:0007669"/>
    <property type="project" value="UniProtKB-EC"/>
</dbReference>
<dbReference type="EMBL" id="UGRI01000001">
    <property type="protein sequence ID" value="SUA20062.1"/>
    <property type="molecule type" value="Genomic_DNA"/>
</dbReference>
<evidence type="ECO:0000313" key="3">
    <source>
        <dbReference type="EMBL" id="SUA20062.1"/>
    </source>
</evidence>
<dbReference type="SUPFAM" id="SSF51730">
    <property type="entry name" value="FAD-linked oxidoreductase"/>
    <property type="match status" value="1"/>
</dbReference>
<proteinExistence type="predicted"/>
<dbReference type="Gene3D" id="3.20.20.220">
    <property type="match status" value="1"/>
</dbReference>
<reference evidence="3" key="1">
    <citation type="submission" date="2018-06" db="EMBL/GenBank/DDBJ databases">
        <authorList>
            <consortium name="Pathogen Informatics"/>
            <person name="Doyle S."/>
        </authorList>
    </citation>
    <scope>NUCLEOTIDE SEQUENCE [LARGE SCALE GENOMIC DNA]</scope>
    <source>
        <strain evidence="3">NCTC11421</strain>
    </source>
</reference>
<dbReference type="AlphaFoldDB" id="A0A378VUL1"/>
<name>A0A378VUL1_NEIGO</name>
<dbReference type="GO" id="GO:0004657">
    <property type="term" value="F:proline dehydrogenase activity"/>
    <property type="evidence" value="ECO:0007669"/>
    <property type="project" value="InterPro"/>
</dbReference>
<evidence type="ECO:0000259" key="2">
    <source>
        <dbReference type="Pfam" id="PF01619"/>
    </source>
</evidence>
<dbReference type="PANTHER" id="PTHR13914">
    <property type="entry name" value="PROLINE OXIDASE"/>
    <property type="match status" value="1"/>
</dbReference>
<protein>
    <submittedName>
        <fullName evidence="3">Proline dehydrogenase</fullName>
        <ecNumber evidence="3">1.2.1.88</ecNumber>
    </submittedName>
</protein>
<accession>A0A378VUL1</accession>
<dbReference type="GO" id="GO:0006562">
    <property type="term" value="P:L-proline catabolic process"/>
    <property type="evidence" value="ECO:0007669"/>
    <property type="project" value="InterPro"/>
</dbReference>
<gene>
    <name evidence="3" type="primary">putA_4</name>
    <name evidence="3" type="ORF">NCTC11421_00140</name>
</gene>
<organism evidence="3">
    <name type="scientific">Neisseria gonorrhoeae</name>
    <dbReference type="NCBI Taxonomy" id="485"/>
    <lineage>
        <taxon>Bacteria</taxon>
        <taxon>Pseudomonadati</taxon>
        <taxon>Pseudomonadota</taxon>
        <taxon>Betaproteobacteria</taxon>
        <taxon>Neisseriales</taxon>
        <taxon>Neisseriaceae</taxon>
        <taxon>Neisseria</taxon>
    </lineage>
</organism>